<sequence length="451" mass="52334">METQKPTPTPTPIPQECPNADYCLSYGIKTQEITQLFHHYQDFSLVTQITPIGQPSQNGFIRLLTYHLPIGSKQSYYSTAILKSIKPLQTADNLYYEYFVGQFVNYLATLFPFFVHTYNLVSYQDLDAHTTMANMTGKTQSDLGGKIGQWLNKHLQIIPFQQVKSHFPEACSNDVRLALLIETVKQPLTLTEIINVRNTPETLQRANNFVNFDLMSICLLIYGTLATTCQQFTHYDLHPNNILLIRCNDPHGFFEYNLHLYDPMTDEENRTITVYSQYLPKIIDYGRCYYHLDESRNSDQFREDLCQICQDCGRKSGFRTFNSTPSSETHYISPHRMNISHDLRLIKIISTWLKMNVPLMQSIADQLVYQDQYGTPERSTFGRSSQIMNVIDMSTKLISYFDNPQYKKIYFPQFPNNYSRYGSFDIHLTMEKPIAYIAHDFNRVGIIPSDS</sequence>
<evidence type="ECO:0000313" key="1">
    <source>
        <dbReference type="EMBL" id="QHS92691.1"/>
    </source>
</evidence>
<proteinExistence type="predicted"/>
<accession>A0A6C0BLS1</accession>
<protein>
    <submittedName>
        <fullName evidence="1">Uncharacterized protein</fullName>
    </submittedName>
</protein>
<reference evidence="1" key="1">
    <citation type="journal article" date="2020" name="Nature">
        <title>Giant virus diversity and host interactions through global metagenomics.</title>
        <authorList>
            <person name="Schulz F."/>
            <person name="Roux S."/>
            <person name="Paez-Espino D."/>
            <person name="Jungbluth S."/>
            <person name="Walsh D.A."/>
            <person name="Denef V.J."/>
            <person name="McMahon K.D."/>
            <person name="Konstantinidis K.T."/>
            <person name="Eloe-Fadrosh E.A."/>
            <person name="Kyrpides N.C."/>
            <person name="Woyke T."/>
        </authorList>
    </citation>
    <scope>NUCLEOTIDE SEQUENCE</scope>
    <source>
        <strain evidence="1">GVMAG-M-3300014204-73</strain>
    </source>
</reference>
<dbReference type="EMBL" id="MN739186">
    <property type="protein sequence ID" value="QHS92691.1"/>
    <property type="molecule type" value="Genomic_DNA"/>
</dbReference>
<name>A0A6C0BLS1_9ZZZZ</name>
<organism evidence="1">
    <name type="scientific">viral metagenome</name>
    <dbReference type="NCBI Taxonomy" id="1070528"/>
    <lineage>
        <taxon>unclassified sequences</taxon>
        <taxon>metagenomes</taxon>
        <taxon>organismal metagenomes</taxon>
    </lineage>
</organism>
<dbReference type="AlphaFoldDB" id="A0A6C0BLS1"/>